<reference evidence="1" key="1">
    <citation type="submission" date="2020-08" db="EMBL/GenBank/DDBJ databases">
        <title>Multicomponent nature underlies the extraordinary mechanical properties of spider dragline silk.</title>
        <authorList>
            <person name="Kono N."/>
            <person name="Nakamura H."/>
            <person name="Mori M."/>
            <person name="Yoshida Y."/>
            <person name="Ohtoshi R."/>
            <person name="Malay A.D."/>
            <person name="Moran D.A.P."/>
            <person name="Tomita M."/>
            <person name="Numata K."/>
            <person name="Arakawa K."/>
        </authorList>
    </citation>
    <scope>NUCLEOTIDE SEQUENCE</scope>
</reference>
<name>A0A8X6S4U8_TRICX</name>
<proteinExistence type="predicted"/>
<accession>A0A8X6S4U8</accession>
<organism evidence="1 2">
    <name type="scientific">Trichonephila clavipes</name>
    <name type="common">Golden silk orbweaver</name>
    <name type="synonym">Nephila clavipes</name>
    <dbReference type="NCBI Taxonomy" id="2585209"/>
    <lineage>
        <taxon>Eukaryota</taxon>
        <taxon>Metazoa</taxon>
        <taxon>Ecdysozoa</taxon>
        <taxon>Arthropoda</taxon>
        <taxon>Chelicerata</taxon>
        <taxon>Arachnida</taxon>
        <taxon>Araneae</taxon>
        <taxon>Araneomorphae</taxon>
        <taxon>Entelegynae</taxon>
        <taxon>Araneoidea</taxon>
        <taxon>Nephilidae</taxon>
        <taxon>Trichonephila</taxon>
    </lineage>
</organism>
<dbReference type="AlphaFoldDB" id="A0A8X6S4U8"/>
<sequence>MSLLKTQPSMSAVRGNLYKGTLARNPRCSRRRRIDEADIRTPVAVDQSATTAWRKLYGHSLPFGAGVDRRAQRSPSVVHCQFFELFGARRSTASKLASLWNCSTVH</sequence>
<dbReference type="EMBL" id="BMAU01021272">
    <property type="protein sequence ID" value="GFY07487.1"/>
    <property type="molecule type" value="Genomic_DNA"/>
</dbReference>
<comment type="caution">
    <text evidence="1">The sequence shown here is derived from an EMBL/GenBank/DDBJ whole genome shotgun (WGS) entry which is preliminary data.</text>
</comment>
<protein>
    <submittedName>
        <fullName evidence="1">Uncharacterized protein</fullName>
    </submittedName>
</protein>
<evidence type="ECO:0000313" key="2">
    <source>
        <dbReference type="Proteomes" id="UP000887159"/>
    </source>
</evidence>
<dbReference type="Proteomes" id="UP000887159">
    <property type="component" value="Unassembled WGS sequence"/>
</dbReference>
<gene>
    <name evidence="1" type="primary">NCL1_25673</name>
    <name evidence="1" type="ORF">TNCV_5086721</name>
</gene>
<evidence type="ECO:0000313" key="1">
    <source>
        <dbReference type="EMBL" id="GFY07487.1"/>
    </source>
</evidence>
<keyword evidence="2" id="KW-1185">Reference proteome</keyword>